<accession>A0A2M9CZR2</accession>
<feature type="region of interest" description="Disordered" evidence="2">
    <location>
        <begin position="228"/>
        <end position="250"/>
    </location>
</feature>
<dbReference type="Gene3D" id="1.10.10.10">
    <property type="entry name" value="Winged helix-like DNA-binding domain superfamily/Winged helix DNA-binding domain"/>
    <property type="match status" value="1"/>
</dbReference>
<sequence>MTTPPQPLRAGDPGSARPPRATVRTARGASARQESLREHNVALVAHAVLDSPVPISRAQVAARTGITRATVSTLVDQLVRARVVTELAPATPTGAGRPAVPLAPAGRTLVGLGLEVNVGHLGARVVDLRGDVVAEHVEAARLHDAPPAHALGRLGEIARALVTEVEAQGMTVTGAALALPGLVDVHARRLQVAPNLGWTTLDPVPLLGLPAGITVEIGNEANYAGLAQLPRTSPPTVPADHPAGADDAPHAPTSYLYVSGDVGIGSAIVLDHEPYLGRHGWSGELGHVVVDPAGPRCRCGAHGCLEQVAGKESVLVAAGLTPSAPLATLVDALAADDAPALAAVRAAGRALGTAVAGAINMLDLDAVLLGGTYAELAPWLVDELRAELAGRVLGWPWAPVSVEAAPVATWAAITGAARTVLRGVVDHPARLLAD</sequence>
<dbReference type="Pfam" id="PF00480">
    <property type="entry name" value="ROK"/>
    <property type="match status" value="1"/>
</dbReference>
<reference evidence="3 4" key="1">
    <citation type="submission" date="2017-11" db="EMBL/GenBank/DDBJ databases">
        <title>Genomic Encyclopedia of Archaeal and Bacterial Type Strains, Phase II (KMG-II): From Individual Species to Whole Genera.</title>
        <authorList>
            <person name="Goeker M."/>
        </authorList>
    </citation>
    <scope>NUCLEOTIDE SEQUENCE [LARGE SCALE GENOMIC DNA]</scope>
    <source>
        <strain evidence="3 4">DSM 25478</strain>
    </source>
</reference>
<dbReference type="EMBL" id="PGFE01000001">
    <property type="protein sequence ID" value="PJJ77400.1"/>
    <property type="molecule type" value="Genomic_DNA"/>
</dbReference>
<protein>
    <submittedName>
        <fullName evidence="3">Putative NBD/HSP70 family sugar kinase</fullName>
    </submittedName>
</protein>
<dbReference type="GO" id="GO:0016301">
    <property type="term" value="F:kinase activity"/>
    <property type="evidence" value="ECO:0007669"/>
    <property type="project" value="UniProtKB-KW"/>
</dbReference>
<comment type="caution">
    <text evidence="3">The sequence shown here is derived from an EMBL/GenBank/DDBJ whole genome shotgun (WGS) entry which is preliminary data.</text>
</comment>
<gene>
    <name evidence="3" type="ORF">CLV28_0619</name>
</gene>
<keyword evidence="3" id="KW-0418">Kinase</keyword>
<dbReference type="SUPFAM" id="SSF53067">
    <property type="entry name" value="Actin-like ATPase domain"/>
    <property type="match status" value="2"/>
</dbReference>
<dbReference type="InterPro" id="IPR036390">
    <property type="entry name" value="WH_DNA-bd_sf"/>
</dbReference>
<dbReference type="InterPro" id="IPR036388">
    <property type="entry name" value="WH-like_DNA-bd_sf"/>
</dbReference>
<keyword evidence="3" id="KW-0808">Transferase</keyword>
<dbReference type="PANTHER" id="PTHR18964">
    <property type="entry name" value="ROK (REPRESSOR, ORF, KINASE) FAMILY"/>
    <property type="match status" value="1"/>
</dbReference>
<evidence type="ECO:0000256" key="1">
    <source>
        <dbReference type="ARBA" id="ARBA00006479"/>
    </source>
</evidence>
<comment type="similarity">
    <text evidence="1">Belongs to the ROK (NagC/XylR) family.</text>
</comment>
<dbReference type="InterPro" id="IPR043129">
    <property type="entry name" value="ATPase_NBD"/>
</dbReference>
<dbReference type="Proteomes" id="UP000231693">
    <property type="component" value="Unassembled WGS sequence"/>
</dbReference>
<dbReference type="SUPFAM" id="SSF46785">
    <property type="entry name" value="Winged helix' DNA-binding domain"/>
    <property type="match status" value="1"/>
</dbReference>
<dbReference type="OrthoDB" id="5174513at2"/>
<dbReference type="RefSeq" id="WP_100421792.1">
    <property type="nucleotide sequence ID" value="NZ_BOOX01000003.1"/>
</dbReference>
<dbReference type="InterPro" id="IPR000600">
    <property type="entry name" value="ROK"/>
</dbReference>
<evidence type="ECO:0000313" key="4">
    <source>
        <dbReference type="Proteomes" id="UP000231693"/>
    </source>
</evidence>
<proteinExistence type="inferred from homology"/>
<dbReference type="AlphaFoldDB" id="A0A2M9CZR2"/>
<keyword evidence="4" id="KW-1185">Reference proteome</keyword>
<feature type="region of interest" description="Disordered" evidence="2">
    <location>
        <begin position="1"/>
        <end position="22"/>
    </location>
</feature>
<evidence type="ECO:0000256" key="2">
    <source>
        <dbReference type="SAM" id="MobiDB-lite"/>
    </source>
</evidence>
<dbReference type="Gene3D" id="3.30.420.40">
    <property type="match status" value="2"/>
</dbReference>
<organism evidence="3 4">
    <name type="scientific">Sediminihabitans luteus</name>
    <dbReference type="NCBI Taxonomy" id="1138585"/>
    <lineage>
        <taxon>Bacteria</taxon>
        <taxon>Bacillati</taxon>
        <taxon>Actinomycetota</taxon>
        <taxon>Actinomycetes</taxon>
        <taxon>Micrococcales</taxon>
        <taxon>Cellulomonadaceae</taxon>
        <taxon>Sediminihabitans</taxon>
    </lineage>
</organism>
<evidence type="ECO:0000313" key="3">
    <source>
        <dbReference type="EMBL" id="PJJ77400.1"/>
    </source>
</evidence>
<dbReference type="PANTHER" id="PTHR18964:SF149">
    <property type="entry name" value="BIFUNCTIONAL UDP-N-ACETYLGLUCOSAMINE 2-EPIMERASE_N-ACETYLMANNOSAMINE KINASE"/>
    <property type="match status" value="1"/>
</dbReference>
<name>A0A2M9CZR2_9CELL</name>